<evidence type="ECO:0000259" key="2">
    <source>
        <dbReference type="PROSITE" id="PS50948"/>
    </source>
</evidence>
<evidence type="ECO:0000256" key="1">
    <source>
        <dbReference type="SAM" id="SignalP"/>
    </source>
</evidence>
<keyword evidence="4" id="KW-1185">Reference proteome</keyword>
<dbReference type="EMBL" id="CANHGI010000002">
    <property type="protein sequence ID" value="CAI5443236.1"/>
    <property type="molecule type" value="Genomic_DNA"/>
</dbReference>
<feature type="signal peptide" evidence="1">
    <location>
        <begin position="1"/>
        <end position="21"/>
    </location>
</feature>
<gene>
    <name evidence="3" type="ORF">CAMP_LOCUS5873</name>
</gene>
<name>A0A9P1IDR5_9PELO</name>
<dbReference type="SUPFAM" id="SSF57414">
    <property type="entry name" value="Hairpin loop containing domain-like"/>
    <property type="match status" value="1"/>
</dbReference>
<dbReference type="Proteomes" id="UP001152747">
    <property type="component" value="Unassembled WGS sequence"/>
</dbReference>
<dbReference type="AlphaFoldDB" id="A0A9P1IDR5"/>
<dbReference type="PROSITE" id="PS50948">
    <property type="entry name" value="PAN"/>
    <property type="match status" value="1"/>
</dbReference>
<dbReference type="InterPro" id="IPR006583">
    <property type="entry name" value="PAN-3_domain"/>
</dbReference>
<feature type="domain" description="Apple" evidence="2">
    <location>
        <begin position="3"/>
        <end position="90"/>
    </location>
</feature>
<protein>
    <recommendedName>
        <fullName evidence="2">Apple domain-containing protein</fullName>
    </recommendedName>
</protein>
<dbReference type="InterPro" id="IPR003609">
    <property type="entry name" value="Pan_app"/>
</dbReference>
<feature type="chain" id="PRO_5040360040" description="Apple domain-containing protein" evidence="1">
    <location>
        <begin position="22"/>
        <end position="131"/>
    </location>
</feature>
<proteinExistence type="predicted"/>
<accession>A0A9P1IDR5</accession>
<evidence type="ECO:0000313" key="4">
    <source>
        <dbReference type="Proteomes" id="UP001152747"/>
    </source>
</evidence>
<comment type="caution">
    <text evidence="3">The sequence shown here is derived from an EMBL/GenBank/DDBJ whole genome shotgun (WGS) entry which is preliminary data.</text>
</comment>
<organism evidence="3 4">
    <name type="scientific">Caenorhabditis angaria</name>
    <dbReference type="NCBI Taxonomy" id="860376"/>
    <lineage>
        <taxon>Eukaryota</taxon>
        <taxon>Metazoa</taxon>
        <taxon>Ecdysozoa</taxon>
        <taxon>Nematoda</taxon>
        <taxon>Chromadorea</taxon>
        <taxon>Rhabditida</taxon>
        <taxon>Rhabditina</taxon>
        <taxon>Rhabditomorpha</taxon>
        <taxon>Rhabditoidea</taxon>
        <taxon>Rhabditidae</taxon>
        <taxon>Peloderinae</taxon>
        <taxon>Caenorhabditis</taxon>
    </lineage>
</organism>
<reference evidence="3" key="1">
    <citation type="submission" date="2022-11" db="EMBL/GenBank/DDBJ databases">
        <authorList>
            <person name="Kikuchi T."/>
        </authorList>
    </citation>
    <scope>NUCLEOTIDE SEQUENCE</scope>
    <source>
        <strain evidence="3">PS1010</strain>
    </source>
</reference>
<keyword evidence="1" id="KW-0732">Signal</keyword>
<sequence>MLCLVFLVFPSILTMYVSISGNPFRGFGASFSVINYDFDSCNKICDDSTDCQAFYFNNSTMNCTTYNYQQLASFTQQYVSPVTEIFSFKVDITNCSDPLALVYYKTLSELTYSYNKTGDNWVIYTINIIAP</sequence>
<evidence type="ECO:0000313" key="3">
    <source>
        <dbReference type="EMBL" id="CAI5443236.1"/>
    </source>
</evidence>
<dbReference type="Pfam" id="PF08277">
    <property type="entry name" value="PAN_3"/>
    <property type="match status" value="1"/>
</dbReference>